<accession>A0A067P964</accession>
<keyword evidence="3" id="KW-1185">Reference proteome</keyword>
<reference evidence="3" key="1">
    <citation type="journal article" date="2014" name="Proc. Natl. Acad. Sci. U.S.A.">
        <title>Extensive sampling of basidiomycete genomes demonstrates inadequacy of the white-rot/brown-rot paradigm for wood decay fungi.</title>
        <authorList>
            <person name="Riley R."/>
            <person name="Salamov A.A."/>
            <person name="Brown D.W."/>
            <person name="Nagy L.G."/>
            <person name="Floudas D."/>
            <person name="Held B.W."/>
            <person name="Levasseur A."/>
            <person name="Lombard V."/>
            <person name="Morin E."/>
            <person name="Otillar R."/>
            <person name="Lindquist E.A."/>
            <person name="Sun H."/>
            <person name="LaButti K.M."/>
            <person name="Schmutz J."/>
            <person name="Jabbour D."/>
            <person name="Luo H."/>
            <person name="Baker S.E."/>
            <person name="Pisabarro A.G."/>
            <person name="Walton J.D."/>
            <person name="Blanchette R.A."/>
            <person name="Henrissat B."/>
            <person name="Martin F."/>
            <person name="Cullen D."/>
            <person name="Hibbett D.S."/>
            <person name="Grigoriev I.V."/>
        </authorList>
    </citation>
    <scope>NUCLEOTIDE SEQUENCE [LARGE SCALE GENOMIC DNA]</scope>
    <source>
        <strain evidence="3">MUCL 33604</strain>
    </source>
</reference>
<dbReference type="HOGENOM" id="CLU_098000_0_0_1"/>
<dbReference type="InterPro" id="IPR046528">
    <property type="entry name" value="DUF6593"/>
</dbReference>
<name>A0A067P964_9AGAM</name>
<evidence type="ECO:0000313" key="2">
    <source>
        <dbReference type="EMBL" id="KDQ51423.1"/>
    </source>
</evidence>
<dbReference type="Pfam" id="PF20236">
    <property type="entry name" value="DUF6593"/>
    <property type="match status" value="1"/>
</dbReference>
<protein>
    <recommendedName>
        <fullName evidence="1">DUF6593 domain-containing protein</fullName>
    </recommendedName>
</protein>
<feature type="domain" description="DUF6593" evidence="1">
    <location>
        <begin position="54"/>
        <end position="168"/>
    </location>
</feature>
<dbReference type="InParanoid" id="A0A067P964"/>
<evidence type="ECO:0000259" key="1">
    <source>
        <dbReference type="Pfam" id="PF20236"/>
    </source>
</evidence>
<dbReference type="OrthoDB" id="3191568at2759"/>
<dbReference type="EMBL" id="KL197748">
    <property type="protein sequence ID" value="KDQ51423.1"/>
    <property type="molecule type" value="Genomic_DNA"/>
</dbReference>
<dbReference type="Proteomes" id="UP000027265">
    <property type="component" value="Unassembled WGS sequence"/>
</dbReference>
<proteinExistence type="predicted"/>
<gene>
    <name evidence="2" type="ORF">JAAARDRAFT_62495</name>
</gene>
<evidence type="ECO:0000313" key="3">
    <source>
        <dbReference type="Proteomes" id="UP000027265"/>
    </source>
</evidence>
<organism evidence="2 3">
    <name type="scientific">Jaapia argillacea MUCL 33604</name>
    <dbReference type="NCBI Taxonomy" id="933084"/>
    <lineage>
        <taxon>Eukaryota</taxon>
        <taxon>Fungi</taxon>
        <taxon>Dikarya</taxon>
        <taxon>Basidiomycota</taxon>
        <taxon>Agaricomycotina</taxon>
        <taxon>Agaricomycetes</taxon>
        <taxon>Agaricomycetidae</taxon>
        <taxon>Jaapiales</taxon>
        <taxon>Jaapiaceae</taxon>
        <taxon>Jaapia</taxon>
    </lineage>
</organism>
<dbReference type="AlphaFoldDB" id="A0A067P964"/>
<sequence>MSTYSNPFAGWSNSRGNSAPSIYGALPYVQGAPPTISPAGGGTVHFAFTNFSPSILNCSFVNHTSRTVYSVRTDTSPIFTVIKDNEGRSMALIEWHSHPYVELPGVVPKQEARRWLALSADAKFRTMTVGAARYVWAPNGEYICLYSTASSTPQILARIKKIQNVVTLELSQTAIDSRLLGPCVLAAVLLQSGRNID</sequence>